<sequence>MTYTPARIIGALRRRKNDLIRSALYRPVDGVQLRNAVLFEAFDGKVIGDSPLDIFNALKISRPDLEFFWTVKPGVQAPQGSTGLKYGSREWLKVLATAKFLVNNSAFPWYFKKVSGQIYLQTWHGTPLKRLVRDIEAGKVSAQYLSTMRKEAAAWDYLISPSAYATKCFASSFGFPIKNGSGNTLEVGYPRNDRLSASADERVAVRNRVRKQLGVKSAQTQLVLYAPTWRDTNRNAIGTLQTVNHIDAATKMPKGFQLMYRGHSMTLDAHNSKTANGAIDVTDYPDITELYLAADVLITDYSSVMFDFAITGKPMIFLTPDIDKYVADRGFYFDFVAEAPGPICHTTAEVIAALENINEVAKQYGKAYKAWQQKFNSLEDGKATARVIAAVFGAK</sequence>
<evidence type="ECO:0000256" key="3">
    <source>
        <dbReference type="ARBA" id="ARBA00022475"/>
    </source>
</evidence>
<dbReference type="RefSeq" id="WP_051636353.1">
    <property type="nucleotide sequence ID" value="NZ_CP007490.1"/>
</dbReference>
<dbReference type="STRING" id="529884.Rhola_00012850"/>
<keyword evidence="6" id="KW-0472">Membrane</keyword>
<dbReference type="Pfam" id="PF04464">
    <property type="entry name" value="Glyphos_transf"/>
    <property type="match status" value="1"/>
</dbReference>
<dbReference type="GO" id="GO:0019350">
    <property type="term" value="P:teichoic acid biosynthetic process"/>
    <property type="evidence" value="ECO:0007669"/>
    <property type="project" value="UniProtKB-KW"/>
</dbReference>
<dbReference type="OrthoDB" id="8549922at2"/>
<evidence type="ECO:0000313" key="8">
    <source>
        <dbReference type="Proteomes" id="UP000067708"/>
    </source>
</evidence>
<protein>
    <submittedName>
        <fullName evidence="7">Glycosyl/glycerophosphate transferases involved in teichoic acid biosynthesis TagF/TagB/EpsJ/RodC</fullName>
    </submittedName>
</protein>
<dbReference type="Gene3D" id="3.40.50.11820">
    <property type="match status" value="1"/>
</dbReference>
<keyword evidence="3" id="KW-1003">Cell membrane</keyword>
<evidence type="ECO:0000313" key="7">
    <source>
        <dbReference type="EMBL" id="AIC48077.1"/>
    </source>
</evidence>
<evidence type="ECO:0000256" key="1">
    <source>
        <dbReference type="ARBA" id="ARBA00004202"/>
    </source>
</evidence>
<evidence type="ECO:0000256" key="6">
    <source>
        <dbReference type="ARBA" id="ARBA00023136"/>
    </source>
</evidence>
<dbReference type="EMBL" id="CP007490">
    <property type="protein sequence ID" value="AIC48077.1"/>
    <property type="molecule type" value="Genomic_DNA"/>
</dbReference>
<dbReference type="InterPro" id="IPR043148">
    <property type="entry name" value="TagF_C"/>
</dbReference>
<reference evidence="7 8" key="1">
    <citation type="journal article" date="2014" name="Int. J. Syst. Evol. Microbiol.">
        <title>Rhodoluna lacicola gen. nov., sp. nov., a planktonic freshwater bacterium with stream-lined genome.</title>
        <authorList>
            <person name="Hahn M."/>
            <person name="Schmidt J."/>
            <person name="Taipale S.J."/>
            <person name="Doolittle W.F."/>
            <person name="Koll U."/>
        </authorList>
    </citation>
    <scope>NUCLEOTIDE SEQUENCE [LARGE SCALE GENOMIC DNA]</scope>
    <source>
        <strain evidence="7 8">MWH-Ta8</strain>
    </source>
</reference>
<proteinExistence type="inferred from homology"/>
<dbReference type="InterPro" id="IPR043149">
    <property type="entry name" value="TagF_N"/>
</dbReference>
<gene>
    <name evidence="7" type="ORF">Rhola_00012850</name>
</gene>
<comment type="similarity">
    <text evidence="2">Belongs to the CDP-glycerol glycerophosphotransferase family.</text>
</comment>
<keyword evidence="8" id="KW-1185">Reference proteome</keyword>
<dbReference type="Gene3D" id="3.40.50.12580">
    <property type="match status" value="1"/>
</dbReference>
<organism evidence="7 8">
    <name type="scientific">Rhodoluna lacicola</name>
    <dbReference type="NCBI Taxonomy" id="529884"/>
    <lineage>
        <taxon>Bacteria</taxon>
        <taxon>Bacillati</taxon>
        <taxon>Actinomycetota</taxon>
        <taxon>Actinomycetes</taxon>
        <taxon>Micrococcales</taxon>
        <taxon>Microbacteriaceae</taxon>
        <taxon>Luna cluster</taxon>
        <taxon>Luna-1 subcluster</taxon>
        <taxon>Rhodoluna</taxon>
    </lineage>
</organism>
<keyword evidence="5" id="KW-0777">Teichoic acid biosynthesis</keyword>
<dbReference type="AlphaFoldDB" id="A0A060JHS3"/>
<evidence type="ECO:0000256" key="5">
    <source>
        <dbReference type="ARBA" id="ARBA00022944"/>
    </source>
</evidence>
<dbReference type="PANTHER" id="PTHR37316:SF3">
    <property type="entry name" value="TEICHOIC ACID GLYCEROL-PHOSPHATE TRANSFERASE"/>
    <property type="match status" value="1"/>
</dbReference>
<dbReference type="GO" id="GO:0005886">
    <property type="term" value="C:plasma membrane"/>
    <property type="evidence" value="ECO:0007669"/>
    <property type="project" value="UniProtKB-SubCell"/>
</dbReference>
<dbReference type="PANTHER" id="PTHR37316">
    <property type="entry name" value="TEICHOIC ACID GLYCEROL-PHOSPHATE PRIMASE"/>
    <property type="match status" value="1"/>
</dbReference>
<dbReference type="PATRIC" id="fig|529884.3.peg.1244"/>
<evidence type="ECO:0000256" key="4">
    <source>
        <dbReference type="ARBA" id="ARBA00022679"/>
    </source>
</evidence>
<dbReference type="InterPro" id="IPR051612">
    <property type="entry name" value="Teichoic_Acid_Biosynth"/>
</dbReference>
<dbReference type="GO" id="GO:0047355">
    <property type="term" value="F:CDP-glycerol glycerophosphotransferase activity"/>
    <property type="evidence" value="ECO:0007669"/>
    <property type="project" value="InterPro"/>
</dbReference>
<evidence type="ECO:0000256" key="2">
    <source>
        <dbReference type="ARBA" id="ARBA00010488"/>
    </source>
</evidence>
<dbReference type="InterPro" id="IPR007554">
    <property type="entry name" value="Glycerophosphate_synth"/>
</dbReference>
<dbReference type="eggNOG" id="COG1887">
    <property type="taxonomic scope" value="Bacteria"/>
</dbReference>
<name>A0A060JHS3_9MICO</name>
<dbReference type="SUPFAM" id="SSF53756">
    <property type="entry name" value="UDP-Glycosyltransferase/glycogen phosphorylase"/>
    <property type="match status" value="1"/>
</dbReference>
<dbReference type="KEGG" id="rla:Rhola_00012850"/>
<dbReference type="Proteomes" id="UP000067708">
    <property type="component" value="Chromosome"/>
</dbReference>
<comment type="subcellular location">
    <subcellularLocation>
        <location evidence="1">Cell membrane</location>
        <topology evidence="1">Peripheral membrane protein</topology>
    </subcellularLocation>
</comment>
<keyword evidence="4 7" id="KW-0808">Transferase</keyword>
<dbReference type="HOGENOM" id="CLU_029598_1_1_11"/>
<accession>A0A060JHS3</accession>